<dbReference type="PANTHER" id="PTHR47447">
    <property type="entry name" value="OS03G0856100 PROTEIN"/>
    <property type="match status" value="1"/>
</dbReference>
<evidence type="ECO:0000256" key="2">
    <source>
        <dbReference type="ARBA" id="ARBA00022737"/>
    </source>
</evidence>
<name>A0A433Q3H0_9FUNG</name>
<organism evidence="7 8">
    <name type="scientific">Jimgerdemannia flammicorona</name>
    <dbReference type="NCBI Taxonomy" id="994334"/>
    <lineage>
        <taxon>Eukaryota</taxon>
        <taxon>Fungi</taxon>
        <taxon>Fungi incertae sedis</taxon>
        <taxon>Mucoromycota</taxon>
        <taxon>Mucoromycotina</taxon>
        <taxon>Endogonomycetes</taxon>
        <taxon>Endogonales</taxon>
        <taxon>Endogonaceae</taxon>
        <taxon>Jimgerdemannia</taxon>
    </lineage>
</organism>
<evidence type="ECO:0000256" key="5">
    <source>
        <dbReference type="PROSITE-ProRule" id="PRU00708"/>
    </source>
</evidence>
<accession>A0A433Q3H0</accession>
<comment type="function">
    <text evidence="3">Regulates mitochondrial small subunit maturation by controlling 15S rRNA 5'-end processing. Localizes to the 5' precursor of the 15S rRNA in a position that is subsequently occupied by mS47 in the mature yeast mtSSU. Uses structure and sequence-specific RNA recognition, binding to a single-stranded region of the precursor and specifically recognizing bases -6 to -1. The exchange of Ccm1 for mS47 is coupled to the irreversible removal of precursor rRNA that is accompanied by conformational changes of the mitoribosomal proteins uS5m and mS26. These conformational changes signal completion of 5'-end rRNA processing through protection of the mature 5'-end of the 15S rRNA and stabilization of mS47. The removal of the 5' precursor together with the dissociation of Ccm1 may be catalyzed by the 5'-3' exoribonuclease Pet127. Involved in the specific removal of group I introns in mitochondrial encoded transcripts.</text>
</comment>
<comment type="caution">
    <text evidence="7">The sequence shown here is derived from an EMBL/GenBank/DDBJ whole genome shotgun (WGS) entry which is preliminary data.</text>
</comment>
<dbReference type="PROSITE" id="PS51375">
    <property type="entry name" value="PPR"/>
    <property type="match status" value="2"/>
</dbReference>
<gene>
    <name evidence="7" type="ORF">BC938DRAFT_473779</name>
</gene>
<dbReference type="NCBIfam" id="TIGR00756">
    <property type="entry name" value="PPR"/>
    <property type="match status" value="2"/>
</dbReference>
<keyword evidence="8" id="KW-1185">Reference proteome</keyword>
<dbReference type="EMBL" id="RBNJ01016391">
    <property type="protein sequence ID" value="RUS24317.1"/>
    <property type="molecule type" value="Genomic_DNA"/>
</dbReference>
<evidence type="ECO:0000256" key="4">
    <source>
        <dbReference type="ARBA" id="ARBA00044511"/>
    </source>
</evidence>
<proteinExistence type="inferred from homology"/>
<evidence type="ECO:0000256" key="1">
    <source>
        <dbReference type="ARBA" id="ARBA00006192"/>
    </source>
</evidence>
<feature type="repeat" description="PPR" evidence="5">
    <location>
        <begin position="310"/>
        <end position="344"/>
    </location>
</feature>
<dbReference type="AlphaFoldDB" id="A0A433Q3H0"/>
<evidence type="ECO:0000313" key="8">
    <source>
        <dbReference type="Proteomes" id="UP000274822"/>
    </source>
</evidence>
<dbReference type="InterPro" id="IPR011990">
    <property type="entry name" value="TPR-like_helical_dom_sf"/>
</dbReference>
<keyword evidence="2" id="KW-0677">Repeat</keyword>
<evidence type="ECO:0000256" key="3">
    <source>
        <dbReference type="ARBA" id="ARBA00044493"/>
    </source>
</evidence>
<comment type="subunit">
    <text evidence="4">Binds to mitochondrial small subunit 15S rRNA.</text>
</comment>
<dbReference type="Gene3D" id="1.25.40.10">
    <property type="entry name" value="Tetratricopeptide repeat domain"/>
    <property type="match status" value="1"/>
</dbReference>
<feature type="repeat" description="PPR" evidence="5">
    <location>
        <begin position="275"/>
        <end position="309"/>
    </location>
</feature>
<protein>
    <recommendedName>
        <fullName evidence="9">Pentacotripeptide-repeat region of PRORP domain-containing protein</fullName>
    </recommendedName>
</protein>
<feature type="compositionally biased region" description="Polar residues" evidence="6">
    <location>
        <begin position="85"/>
        <end position="97"/>
    </location>
</feature>
<feature type="region of interest" description="Disordered" evidence="6">
    <location>
        <begin position="253"/>
        <end position="273"/>
    </location>
</feature>
<evidence type="ECO:0000256" key="6">
    <source>
        <dbReference type="SAM" id="MobiDB-lite"/>
    </source>
</evidence>
<evidence type="ECO:0000313" key="7">
    <source>
        <dbReference type="EMBL" id="RUS24317.1"/>
    </source>
</evidence>
<feature type="region of interest" description="Disordered" evidence="6">
    <location>
        <begin position="30"/>
        <end position="109"/>
    </location>
</feature>
<comment type="similarity">
    <text evidence="1">Belongs to the CCM1 family.</text>
</comment>
<reference evidence="7 8" key="1">
    <citation type="journal article" date="2018" name="New Phytol.">
        <title>Phylogenomics of Endogonaceae and evolution of mycorrhizas within Mucoromycota.</title>
        <authorList>
            <person name="Chang Y."/>
            <person name="Desiro A."/>
            <person name="Na H."/>
            <person name="Sandor L."/>
            <person name="Lipzen A."/>
            <person name="Clum A."/>
            <person name="Barry K."/>
            <person name="Grigoriev I.V."/>
            <person name="Martin F.M."/>
            <person name="Stajich J.E."/>
            <person name="Smith M.E."/>
            <person name="Bonito G."/>
            <person name="Spatafora J.W."/>
        </authorList>
    </citation>
    <scope>NUCLEOTIDE SEQUENCE [LARGE SCALE GENOMIC DNA]</scope>
    <source>
        <strain evidence="7 8">AD002</strain>
    </source>
</reference>
<evidence type="ECO:0008006" key="9">
    <source>
        <dbReference type="Google" id="ProtNLM"/>
    </source>
</evidence>
<dbReference type="Proteomes" id="UP000274822">
    <property type="component" value="Unassembled WGS sequence"/>
</dbReference>
<dbReference type="InterPro" id="IPR002885">
    <property type="entry name" value="PPR_rpt"/>
</dbReference>
<sequence length="355" mass="40433">MPPRTLQKSHFAAMEIDIWDIGMQRALTRVSAGWNSRKPGTRGLYNSGRGEERKRAGKTAADPGDQKQPRPSSGRVSLPRKLYTPSKTIPKSLSTSKPHTKRKPTPSEERARLLSDFHHALSTQDLSHFWPAYVALNRDGVAERLTRRAYYQLFLYVSRLPNTINNLRRLLTLFDDMTTRGLRLRQSEYNILIHWVGGETVPRRYAAHLAKAMSIFDRMQLGDRDGDHLNRHAQRAANDDGLAHRPHRVAHYDRDTPSLISQEPSRPPSRGIPPDVVTLNTLIRVACEVHDLRSAQRLYDDMISRDMRPDVRTFTSLIHAFAKMGDVEAMERMRDAMRKAGVASSSVVTWNAVMQ</sequence>
<dbReference type="PANTHER" id="PTHR47447:SF28">
    <property type="entry name" value="PENTACOTRIPEPTIDE-REPEAT REGION OF PRORP DOMAIN-CONTAINING PROTEIN"/>
    <property type="match status" value="1"/>
</dbReference>
<feature type="non-terminal residue" evidence="7">
    <location>
        <position position="355"/>
    </location>
</feature>
<dbReference type="Pfam" id="PF13041">
    <property type="entry name" value="PPR_2"/>
    <property type="match status" value="1"/>
</dbReference>